<feature type="compositionally biased region" description="Basic and acidic residues" evidence="4">
    <location>
        <begin position="193"/>
        <end position="206"/>
    </location>
</feature>
<evidence type="ECO:0000256" key="4">
    <source>
        <dbReference type="SAM" id="MobiDB-lite"/>
    </source>
</evidence>
<feature type="region of interest" description="Disordered" evidence="4">
    <location>
        <begin position="107"/>
        <end position="151"/>
    </location>
</feature>
<organism evidence="5 6">
    <name type="scientific">Zygotorulaspora mrakii</name>
    <name type="common">Zygosaccharomyces mrakii</name>
    <dbReference type="NCBI Taxonomy" id="42260"/>
    <lineage>
        <taxon>Eukaryota</taxon>
        <taxon>Fungi</taxon>
        <taxon>Dikarya</taxon>
        <taxon>Ascomycota</taxon>
        <taxon>Saccharomycotina</taxon>
        <taxon>Saccharomycetes</taxon>
        <taxon>Saccharomycetales</taxon>
        <taxon>Saccharomycetaceae</taxon>
        <taxon>Zygotorulaspora</taxon>
    </lineage>
</organism>
<feature type="region of interest" description="Disordered" evidence="4">
    <location>
        <begin position="40"/>
        <end position="91"/>
    </location>
</feature>
<feature type="compositionally biased region" description="Basic and acidic residues" evidence="4">
    <location>
        <begin position="125"/>
        <end position="134"/>
    </location>
</feature>
<evidence type="ECO:0000313" key="5">
    <source>
        <dbReference type="EMBL" id="QLG70439.1"/>
    </source>
</evidence>
<feature type="region of interest" description="Disordered" evidence="4">
    <location>
        <begin position="712"/>
        <end position="755"/>
    </location>
</feature>
<dbReference type="PANTHER" id="PTHR12687:SF4">
    <property type="entry name" value="NUCLEOLAR COMPLEX PROTEIN 2 HOMOLOG"/>
    <property type="match status" value="1"/>
</dbReference>
<feature type="compositionally biased region" description="Acidic residues" evidence="4">
    <location>
        <begin position="135"/>
        <end position="145"/>
    </location>
</feature>
<dbReference type="GeneID" id="59234075"/>
<dbReference type="RefSeq" id="XP_037142167.1">
    <property type="nucleotide sequence ID" value="XM_037286272.1"/>
</dbReference>
<keyword evidence="6" id="KW-1185">Reference proteome</keyword>
<feature type="compositionally biased region" description="Basic and acidic residues" evidence="4">
    <location>
        <begin position="107"/>
        <end position="117"/>
    </location>
</feature>
<name>A0A7H9AXC5_ZYGMR</name>
<dbReference type="GO" id="GO:0005730">
    <property type="term" value="C:nucleolus"/>
    <property type="evidence" value="ECO:0007669"/>
    <property type="project" value="TreeGrafter"/>
</dbReference>
<evidence type="ECO:0008006" key="7">
    <source>
        <dbReference type="Google" id="ProtNLM"/>
    </source>
</evidence>
<evidence type="ECO:0000256" key="1">
    <source>
        <dbReference type="ARBA" id="ARBA00004123"/>
    </source>
</evidence>
<proteinExistence type="inferred from homology"/>
<dbReference type="SUPFAM" id="SSF48371">
    <property type="entry name" value="ARM repeat"/>
    <property type="match status" value="1"/>
</dbReference>
<sequence length="755" mass="86442">MSLQSDDFPRGRTENNPDSRCSPFVVDSCIMGKVSKATRKFQSKHLKRTLDNRKQEKNQKQRVQGRRGNKTEQEKANAALTKSEQMLKKSAKEEVFKDMSAEKFFDAGFEVPKESKKNSQARSKAQAEKSKENDGESSSEEEDMTENMADISKKDPEFYKYLLENDKELLDFNGSNPLDGIENEDYAEDEGEEVMKNREEHGEEQGSKGSAKIDLTLKLVKKWKSQANEKPNLKLIRNIVSAFKVAVNLNRDDKIEDYKYSITDAKAFQELLFLALKDLPKIIQQLVPYKNNKGSRTLPTGSNASKMASIVKSHASALITLINDITNTETAALVLHSVDQLLPYFLSYRRILKEIIKSIVDVWASTRDIETQIAAFAFLHNAAKEFKKSSLELILKSTYSTFIKKCRSTNMRTMPLINFQKNSAAELFSIDETAGYQIGFEYIRQLAIHLRNTMNATTKKTNKSNSANAYKVVYNWQFCHSLDFWSRVLSFSCNPEKENGHESQLRQLIYPLVQVTIGVIRLIPTPQFFPLRFYLIRSLIRLSQNTAVFIPIFPLLSEILVSKAFTKIPNKKESLAAFDFDHNIKCNKAYLGTRVYHEGLSEQFVDLLGEYFVLYCKNVAFPELVAPVIISLRRYMKTSKSIKQSKQLSNVVEKLKQNSSYIQSKRDDVDFSPTNKTEVARFLHDVPWEKTPLGSYIVIQREVKEESARILRESLEEEDKEKESDENKALDVDEDDTSDENSNEESANEDVEMSD</sequence>
<reference evidence="5 6" key="1">
    <citation type="submission" date="2020-07" db="EMBL/GenBank/DDBJ databases">
        <title>The yeast mating-type switching endonuclease HO is a domesticated member of an unorthodox homing genetic element family.</title>
        <authorList>
            <person name="Coughlan A.Y."/>
            <person name="Lombardi L."/>
            <person name="Braun-Galleani S."/>
            <person name="Martos A.R."/>
            <person name="Galeote V."/>
            <person name="Bigey F."/>
            <person name="Dequin S."/>
            <person name="Byrne K.P."/>
            <person name="Wolfe K.H."/>
        </authorList>
    </citation>
    <scope>NUCLEOTIDE SEQUENCE [LARGE SCALE GENOMIC DNA]</scope>
    <source>
        <strain evidence="5 6">NRRL Y-6702</strain>
    </source>
</reference>
<dbReference type="GO" id="GO:0005654">
    <property type="term" value="C:nucleoplasm"/>
    <property type="evidence" value="ECO:0007669"/>
    <property type="project" value="TreeGrafter"/>
</dbReference>
<protein>
    <recommendedName>
        <fullName evidence="7">Nucleolar complex protein 2</fullName>
    </recommendedName>
</protein>
<feature type="compositionally biased region" description="Basic and acidic residues" evidence="4">
    <location>
        <begin position="721"/>
        <end position="731"/>
    </location>
</feature>
<evidence type="ECO:0000256" key="3">
    <source>
        <dbReference type="ARBA" id="ARBA00023242"/>
    </source>
</evidence>
<dbReference type="GO" id="GO:0030691">
    <property type="term" value="C:Noc2p-Noc3p complex"/>
    <property type="evidence" value="ECO:0007669"/>
    <property type="project" value="TreeGrafter"/>
</dbReference>
<feature type="region of interest" description="Disordered" evidence="4">
    <location>
        <begin position="1"/>
        <end position="24"/>
    </location>
</feature>
<dbReference type="PANTHER" id="PTHR12687">
    <property type="entry name" value="NUCLEOLAR COMPLEX 2 AND RAD4-RELATED"/>
    <property type="match status" value="1"/>
</dbReference>
<evidence type="ECO:0000313" key="6">
    <source>
        <dbReference type="Proteomes" id="UP000509704"/>
    </source>
</evidence>
<comment type="subcellular location">
    <subcellularLocation>
        <location evidence="1">Nucleus</location>
    </subcellularLocation>
</comment>
<feature type="compositionally biased region" description="Acidic residues" evidence="4">
    <location>
        <begin position="732"/>
        <end position="755"/>
    </location>
</feature>
<dbReference type="GO" id="GO:0030690">
    <property type="term" value="C:Noc1p-Noc2p complex"/>
    <property type="evidence" value="ECO:0007669"/>
    <property type="project" value="TreeGrafter"/>
</dbReference>
<dbReference type="OrthoDB" id="10266662at2759"/>
<feature type="compositionally biased region" description="Basic and acidic residues" evidence="4">
    <location>
        <begin position="7"/>
        <end position="17"/>
    </location>
</feature>
<dbReference type="GO" id="GO:0042273">
    <property type="term" value="P:ribosomal large subunit biogenesis"/>
    <property type="evidence" value="ECO:0007669"/>
    <property type="project" value="TreeGrafter"/>
</dbReference>
<comment type="similarity">
    <text evidence="2">Belongs to the NOC2 family.</text>
</comment>
<keyword evidence="3" id="KW-0539">Nucleus</keyword>
<dbReference type="Proteomes" id="UP000509704">
    <property type="component" value="Chromosome 1"/>
</dbReference>
<accession>A0A7H9AXC5</accession>
<evidence type="ECO:0000256" key="2">
    <source>
        <dbReference type="ARBA" id="ARBA00005907"/>
    </source>
</evidence>
<feature type="region of interest" description="Disordered" evidence="4">
    <location>
        <begin position="190"/>
        <end position="209"/>
    </location>
</feature>
<feature type="compositionally biased region" description="Basic and acidic residues" evidence="4">
    <location>
        <begin position="48"/>
        <end position="59"/>
    </location>
</feature>
<dbReference type="Pfam" id="PF03715">
    <property type="entry name" value="Noc2"/>
    <property type="match status" value="1"/>
</dbReference>
<dbReference type="InterPro" id="IPR016024">
    <property type="entry name" value="ARM-type_fold"/>
</dbReference>
<dbReference type="EMBL" id="CP058604">
    <property type="protein sequence ID" value="QLG70439.1"/>
    <property type="molecule type" value="Genomic_DNA"/>
</dbReference>
<dbReference type="AlphaFoldDB" id="A0A7H9AXC5"/>
<dbReference type="InterPro" id="IPR005343">
    <property type="entry name" value="Noc2"/>
</dbReference>
<gene>
    <name evidence="5" type="ORF">HG535_0A03780</name>
</gene>
<dbReference type="KEGG" id="zmk:HG535_0A03780"/>